<evidence type="ECO:0000313" key="3">
    <source>
        <dbReference type="EMBL" id="SJN39515.1"/>
    </source>
</evidence>
<dbReference type="PANTHER" id="PTHR47649">
    <property type="entry name" value="RIBONUCLEASE D"/>
    <property type="match status" value="1"/>
</dbReference>
<dbReference type="InterPro" id="IPR036397">
    <property type="entry name" value="RNaseH_sf"/>
</dbReference>
<accession>A0A1R4K602</accession>
<dbReference type="PANTHER" id="PTHR47649:SF1">
    <property type="entry name" value="RIBONUCLEASE D"/>
    <property type="match status" value="1"/>
</dbReference>
<reference evidence="3 4" key="1">
    <citation type="submission" date="2017-02" db="EMBL/GenBank/DDBJ databases">
        <authorList>
            <person name="Peterson S.W."/>
        </authorList>
    </citation>
    <scope>NUCLEOTIDE SEQUENCE [LARGE SCALE GENOMIC DNA]</scope>
    <source>
        <strain evidence="3 4">LSP_Lj1</strain>
    </source>
</reference>
<dbReference type="InterPro" id="IPR002121">
    <property type="entry name" value="HRDC_dom"/>
</dbReference>
<dbReference type="GO" id="GO:0003676">
    <property type="term" value="F:nucleic acid binding"/>
    <property type="evidence" value="ECO:0007669"/>
    <property type="project" value="InterPro"/>
</dbReference>
<feature type="domain" description="3'-5' exonuclease" evidence="2">
    <location>
        <begin position="27"/>
        <end position="199"/>
    </location>
</feature>
<dbReference type="SUPFAM" id="SSF47819">
    <property type="entry name" value="HRDC-like"/>
    <property type="match status" value="1"/>
</dbReference>
<dbReference type="InterPro" id="IPR041605">
    <property type="entry name" value="Exo_C"/>
</dbReference>
<dbReference type="OrthoDB" id="144122at2"/>
<dbReference type="Pfam" id="PF00570">
    <property type="entry name" value="HRDC"/>
    <property type="match status" value="1"/>
</dbReference>
<dbReference type="RefSeq" id="WP_094765309.1">
    <property type="nucleotide sequence ID" value="NZ_FUKQ01000044.1"/>
</dbReference>
<sequence length="426" mass="47538">MTQDQTEQQALDQEPPPVLDSPADGLPSVVDTPEALQACIDSLAGGTGPLAVDAERAQGFRYSNKSYLFQFRRAGSGTHIVDPVAFEDADGRCDLSVLGAAVVDAEWIIHAATQDLPCLVGAGLVPTSLFDTELAGRLLGLPRVGLGPMIEQFFGVRLLKEHSAADWSRRPLPDEWVNYAALDVELLVELRDRMAEELERAGKMEWARQEFAWLVEHCTDEPAPRPDRWRRTNGVHHVRSPLGLAIVREVWTLRDELAQRLDKAPGRLVQDAAICDLAAKASSTKPAHVPTKDELRQVNGFKRRTARQYENNWLQALERVGQMGPKQFPPMRATPDGPPPPRSWERRHPEAFARWNRVRPATQELAEELGMPPEILVSPDTLRRITFEPPALTADALDARLAELGARPWQREHLVPVLLELFEPQA</sequence>
<dbReference type="GO" id="GO:0000166">
    <property type="term" value="F:nucleotide binding"/>
    <property type="evidence" value="ECO:0007669"/>
    <property type="project" value="InterPro"/>
</dbReference>
<dbReference type="InterPro" id="IPR044876">
    <property type="entry name" value="HRDC_dom_sf"/>
</dbReference>
<dbReference type="SMART" id="SM00474">
    <property type="entry name" value="35EXOc"/>
    <property type="match status" value="1"/>
</dbReference>
<keyword evidence="4" id="KW-1185">Reference proteome</keyword>
<dbReference type="InterPro" id="IPR010997">
    <property type="entry name" value="HRDC-like_sf"/>
</dbReference>
<dbReference type="GO" id="GO:0006139">
    <property type="term" value="P:nucleobase-containing compound metabolic process"/>
    <property type="evidence" value="ECO:0007669"/>
    <property type="project" value="InterPro"/>
</dbReference>
<keyword evidence="3" id="KW-0378">Hydrolase</keyword>
<dbReference type="SUPFAM" id="SSF53098">
    <property type="entry name" value="Ribonuclease H-like"/>
    <property type="match status" value="1"/>
</dbReference>
<dbReference type="Pfam" id="PF01612">
    <property type="entry name" value="DNA_pol_A_exo1"/>
    <property type="match status" value="1"/>
</dbReference>
<organism evidence="3 4">
    <name type="scientific">Luteococcus japonicus LSP_Lj1</name>
    <dbReference type="NCBI Taxonomy" id="1255658"/>
    <lineage>
        <taxon>Bacteria</taxon>
        <taxon>Bacillati</taxon>
        <taxon>Actinomycetota</taxon>
        <taxon>Actinomycetes</taxon>
        <taxon>Propionibacteriales</taxon>
        <taxon>Propionibacteriaceae</taxon>
        <taxon>Luteococcus</taxon>
    </lineage>
</organism>
<dbReference type="CDD" id="cd06142">
    <property type="entry name" value="RNaseD_exo"/>
    <property type="match status" value="1"/>
</dbReference>
<dbReference type="GO" id="GO:0008408">
    <property type="term" value="F:3'-5' exonuclease activity"/>
    <property type="evidence" value="ECO:0007669"/>
    <property type="project" value="InterPro"/>
</dbReference>
<dbReference type="InterPro" id="IPR012337">
    <property type="entry name" value="RNaseH-like_sf"/>
</dbReference>
<dbReference type="EMBL" id="FUKQ01000044">
    <property type="protein sequence ID" value="SJN39515.1"/>
    <property type="molecule type" value="Genomic_DNA"/>
</dbReference>
<dbReference type="InterPro" id="IPR002562">
    <property type="entry name" value="3'-5'_exonuclease_dom"/>
</dbReference>
<dbReference type="Proteomes" id="UP000188342">
    <property type="component" value="Unassembled WGS sequence"/>
</dbReference>
<dbReference type="Gene3D" id="1.10.150.80">
    <property type="entry name" value="HRDC domain"/>
    <property type="match status" value="2"/>
</dbReference>
<dbReference type="EC" id="3.1.26.3" evidence="3"/>
<feature type="compositionally biased region" description="Polar residues" evidence="1">
    <location>
        <begin position="1"/>
        <end position="11"/>
    </location>
</feature>
<protein>
    <submittedName>
        <fullName evidence="3">Ribonuclease D</fullName>
        <ecNumber evidence="3">3.1.26.3</ecNumber>
    </submittedName>
</protein>
<dbReference type="GO" id="GO:0004525">
    <property type="term" value="F:ribonuclease III activity"/>
    <property type="evidence" value="ECO:0007669"/>
    <property type="project" value="UniProtKB-EC"/>
</dbReference>
<dbReference type="Pfam" id="PF18305">
    <property type="entry name" value="DNA_pol_A_exoN"/>
    <property type="match status" value="1"/>
</dbReference>
<evidence type="ECO:0000259" key="2">
    <source>
        <dbReference type="SMART" id="SM00474"/>
    </source>
</evidence>
<evidence type="ECO:0000256" key="1">
    <source>
        <dbReference type="SAM" id="MobiDB-lite"/>
    </source>
</evidence>
<dbReference type="Gene3D" id="3.30.420.10">
    <property type="entry name" value="Ribonuclease H-like superfamily/Ribonuclease H"/>
    <property type="match status" value="1"/>
</dbReference>
<gene>
    <name evidence="3" type="ORF">FM114_11580</name>
</gene>
<dbReference type="AlphaFoldDB" id="A0A1R4K602"/>
<proteinExistence type="predicted"/>
<evidence type="ECO:0000313" key="4">
    <source>
        <dbReference type="Proteomes" id="UP000188342"/>
    </source>
</evidence>
<name>A0A1R4K602_9ACTN</name>
<dbReference type="STRING" id="1255658.FM114_11580"/>
<dbReference type="InterPro" id="IPR051086">
    <property type="entry name" value="RNase_D-like"/>
</dbReference>
<feature type="region of interest" description="Disordered" evidence="1">
    <location>
        <begin position="1"/>
        <end position="27"/>
    </location>
</feature>